<evidence type="ECO:0000259" key="3">
    <source>
        <dbReference type="Pfam" id="PF02826"/>
    </source>
</evidence>
<reference evidence="4 6" key="1">
    <citation type="submission" date="2016-06" db="EMBL/GenBank/DDBJ databases">
        <title>The sequenced genome of the ice-adhering bacterium Marinomonas primoryensis, from Antarctica.</title>
        <authorList>
            <person name="Graham L."/>
            <person name="Vance T.D.R."/>
            <person name="Davies P.L."/>
        </authorList>
    </citation>
    <scope>NUCLEOTIDE SEQUENCE [LARGE SCALE GENOMIC DNA]</scope>
    <source>
        <strain evidence="4 6">AceL</strain>
    </source>
</reference>
<name>A0A2Z4PW42_9GAMM</name>
<reference evidence="5 7" key="2">
    <citation type="submission" date="2024-05" db="EMBL/GenBank/DDBJ databases">
        <authorList>
            <person name="Busch G.E."/>
            <person name="Sharma I."/>
        </authorList>
    </citation>
    <scope>NUCLEOTIDE SEQUENCE [LARGE SCALE GENOMIC DNA]</scope>
    <source>
        <strain evidence="5 7">23GB23</strain>
    </source>
</reference>
<dbReference type="EMBL" id="JBDYKN010000001">
    <property type="protein sequence ID" value="MEP7727908.1"/>
    <property type="molecule type" value="Genomic_DNA"/>
</dbReference>
<evidence type="ECO:0000313" key="5">
    <source>
        <dbReference type="EMBL" id="MEP7727908.1"/>
    </source>
</evidence>
<dbReference type="Pfam" id="PF02826">
    <property type="entry name" value="2-Hacid_dh_C"/>
    <property type="match status" value="1"/>
</dbReference>
<dbReference type="CDD" id="cd12164">
    <property type="entry name" value="GDH_like_2"/>
    <property type="match status" value="1"/>
</dbReference>
<dbReference type="GO" id="GO:0016616">
    <property type="term" value="F:oxidoreductase activity, acting on the CH-OH group of donors, NAD or NADP as acceptor"/>
    <property type="evidence" value="ECO:0007669"/>
    <property type="project" value="UniProtKB-ARBA"/>
</dbReference>
<evidence type="ECO:0000313" key="7">
    <source>
        <dbReference type="Proteomes" id="UP001471651"/>
    </source>
</evidence>
<keyword evidence="7" id="KW-1185">Reference proteome</keyword>
<dbReference type="InterPro" id="IPR006140">
    <property type="entry name" value="D-isomer_DH_NAD-bd"/>
</dbReference>
<feature type="domain" description="D-isomer specific 2-hydroxyacid dehydrogenase NAD-binding" evidence="3">
    <location>
        <begin position="105"/>
        <end position="276"/>
    </location>
</feature>
<keyword evidence="2" id="KW-0520">NAD</keyword>
<keyword evidence="1" id="KW-0560">Oxidoreductase</keyword>
<dbReference type="Proteomes" id="UP001471651">
    <property type="component" value="Unassembled WGS sequence"/>
</dbReference>
<dbReference type="Gene3D" id="3.40.50.720">
    <property type="entry name" value="NAD(P)-binding Rossmann-like Domain"/>
    <property type="match status" value="2"/>
</dbReference>
<sequence length="311" mass="34242">MIPFVSRIDPLEQDAWIKTLSVAMPDEVILPFSDLTAAQKQLCDVAIVANPDPQDLLALPALKWVHSMWAGVERMMNELSSPPFSIVRLIDPDLAKTMSEAVLAWTLFLHRDMPAYAKQQARQSWLQRPMVRAQDRRIGVLGLGELGKVSAQRLAQNGFSVSGWSRSAKKIDGITCFHGDDGLTALLGQSDILVCLLPLTMETKGLLNQQTLSRLPEGARLINFARGPIIDDDALLVMLDENHIDHAVLDVFMQEPLPVNHPYWQNASVTVLPHISAPTHPVSASGIVASNIKNFRLTGDIPPAVDPVRGY</sequence>
<dbReference type="AlphaFoldDB" id="A0A2Z4PW42"/>
<evidence type="ECO:0000256" key="1">
    <source>
        <dbReference type="ARBA" id="ARBA00023002"/>
    </source>
</evidence>
<evidence type="ECO:0000256" key="2">
    <source>
        <dbReference type="ARBA" id="ARBA00023027"/>
    </source>
</evidence>
<evidence type="ECO:0000313" key="4">
    <source>
        <dbReference type="EMBL" id="AWY01703.1"/>
    </source>
</evidence>
<keyword evidence="4" id="KW-0670">Pyruvate</keyword>
<evidence type="ECO:0000313" key="6">
    <source>
        <dbReference type="Proteomes" id="UP000249898"/>
    </source>
</evidence>
<gene>
    <name evidence="4" type="ORF">A8139_18340</name>
    <name evidence="5" type="ORF">ABKW32_00505</name>
</gene>
<proteinExistence type="predicted"/>
<dbReference type="SUPFAM" id="SSF51735">
    <property type="entry name" value="NAD(P)-binding Rossmann-fold domains"/>
    <property type="match status" value="1"/>
</dbReference>
<dbReference type="PANTHER" id="PTHR43333">
    <property type="entry name" value="2-HACID_DH_C DOMAIN-CONTAINING PROTEIN"/>
    <property type="match status" value="1"/>
</dbReference>
<dbReference type="GO" id="GO:0051287">
    <property type="term" value="F:NAD binding"/>
    <property type="evidence" value="ECO:0007669"/>
    <property type="project" value="InterPro"/>
</dbReference>
<protein>
    <submittedName>
        <fullName evidence="4">Glyoxylate/hydroxypyruvate reductase A</fullName>
    </submittedName>
</protein>
<dbReference type="InterPro" id="IPR029753">
    <property type="entry name" value="D-isomer_DH_CS"/>
</dbReference>
<dbReference type="OrthoDB" id="9787219at2"/>
<accession>A0A2Z4PW42</accession>
<dbReference type="PROSITE" id="PS00671">
    <property type="entry name" value="D_2_HYDROXYACID_DH_3"/>
    <property type="match status" value="1"/>
</dbReference>
<dbReference type="InterPro" id="IPR036291">
    <property type="entry name" value="NAD(P)-bd_dom_sf"/>
</dbReference>
<dbReference type="EMBL" id="CP016181">
    <property type="protein sequence ID" value="AWY01703.1"/>
    <property type="molecule type" value="Genomic_DNA"/>
</dbReference>
<organism evidence="4 6">
    <name type="scientific">Marinomonas primoryensis</name>
    <dbReference type="NCBI Taxonomy" id="178399"/>
    <lineage>
        <taxon>Bacteria</taxon>
        <taxon>Pseudomonadati</taxon>
        <taxon>Pseudomonadota</taxon>
        <taxon>Gammaproteobacteria</taxon>
        <taxon>Oceanospirillales</taxon>
        <taxon>Oceanospirillaceae</taxon>
        <taxon>Marinomonas</taxon>
    </lineage>
</organism>
<dbReference type="PANTHER" id="PTHR43333:SF1">
    <property type="entry name" value="D-ISOMER SPECIFIC 2-HYDROXYACID DEHYDROGENASE NAD-BINDING DOMAIN-CONTAINING PROTEIN"/>
    <property type="match status" value="1"/>
</dbReference>
<dbReference type="RefSeq" id="WP_112140408.1">
    <property type="nucleotide sequence ID" value="NZ_CP016181.1"/>
</dbReference>
<dbReference type="Proteomes" id="UP000249898">
    <property type="component" value="Chromosome"/>
</dbReference>